<dbReference type="OrthoDB" id="103349at2759"/>
<evidence type="ECO:0000256" key="1">
    <source>
        <dbReference type="ARBA" id="ARBA00001913"/>
    </source>
</evidence>
<comment type="caution">
    <text evidence="11">The sequence shown here is derived from an EMBL/GenBank/DDBJ whole genome shotgun (WGS) entry which is preliminary data.</text>
</comment>
<feature type="compositionally biased region" description="Polar residues" evidence="8">
    <location>
        <begin position="35"/>
        <end position="46"/>
    </location>
</feature>
<dbReference type="InterPro" id="IPR029526">
    <property type="entry name" value="PGBD"/>
</dbReference>
<keyword evidence="6" id="KW-0106">Calcium</keyword>
<feature type="compositionally biased region" description="Basic and acidic residues" evidence="8">
    <location>
        <begin position="23"/>
        <end position="34"/>
    </location>
</feature>
<dbReference type="InterPro" id="IPR017850">
    <property type="entry name" value="Alkaline_phosphatase_core_sf"/>
</dbReference>
<dbReference type="Pfam" id="PF14707">
    <property type="entry name" value="Sulfatase_C"/>
    <property type="match status" value="1"/>
</dbReference>
<evidence type="ECO:0000256" key="3">
    <source>
        <dbReference type="ARBA" id="ARBA00022723"/>
    </source>
</evidence>
<feature type="domain" description="PiggyBac transposable element-derived protein" evidence="10">
    <location>
        <begin position="198"/>
        <end position="580"/>
    </location>
</feature>
<dbReference type="GO" id="GO:0046872">
    <property type="term" value="F:metal ion binding"/>
    <property type="evidence" value="ECO:0007669"/>
    <property type="project" value="UniProtKB-KW"/>
</dbReference>
<evidence type="ECO:0000313" key="11">
    <source>
        <dbReference type="EMBL" id="KAJ8045026.1"/>
    </source>
</evidence>
<protein>
    <submittedName>
        <fullName evidence="11">Arylsulfatase A</fullName>
    </submittedName>
</protein>
<comment type="similarity">
    <text evidence="2">Belongs to the sulfatase family.</text>
</comment>
<dbReference type="Gene3D" id="3.30.1120.10">
    <property type="match status" value="1"/>
</dbReference>
<dbReference type="PROSITE" id="PS00523">
    <property type="entry name" value="SULFATASE_1"/>
    <property type="match status" value="1"/>
</dbReference>
<dbReference type="InterPro" id="IPR024607">
    <property type="entry name" value="Sulfatase_CS"/>
</dbReference>
<evidence type="ECO:0000256" key="5">
    <source>
        <dbReference type="ARBA" id="ARBA00022801"/>
    </source>
</evidence>
<dbReference type="GO" id="GO:0004065">
    <property type="term" value="F:arylsulfatase activity"/>
    <property type="evidence" value="ECO:0007669"/>
    <property type="project" value="TreeGrafter"/>
</dbReference>
<dbReference type="PANTHER" id="PTHR42693">
    <property type="entry name" value="ARYLSULFATASE FAMILY MEMBER"/>
    <property type="match status" value="1"/>
</dbReference>
<dbReference type="EMBL" id="JAIZAY010000003">
    <property type="protein sequence ID" value="KAJ8045026.1"/>
    <property type="molecule type" value="Genomic_DNA"/>
</dbReference>
<sequence>MAKRKREERSGQPKTKKAAKKGSSKEEAKEKVEDQPSTSTAVSNEPMSAAGSDSIAPTTFPGLHQAPMESDSDSDSDYQPPDTLSESEDEESGEEEIGDEESGDEEGSEENMSGSDQQPQQPSREQSLSQANQRSSGSQKRVLDPNSDDDPEEANSSDEEYPTDEFGWTRRLTKVKKHKFKGRALYGPTFNSENYQEIDFFYEFFPLLLILRVVDWTNAKLNAAGKPPTSAAEVKAWLGLRLVMSLSKASSIGKYWSSERGWKNDLVISTMKKNRFEELSQYLACHNPETSPDDWPQTTSEERGCRYTYMKEHPVYPVQELWDTVASNCRTKWNPLADLAIDEAMIKYKGFKATTQKVFMPLKPIRSGFKVYSLAESATGFMLFFEVHPRAPHRMLDTSLSICRHFTGKYHHIYCDKLYTSVSFARELLEKRTYLTGAISMNARGLPADLSPNPNKNPSNYQSIKKMKKTPRGTFYVRQNGKLTYTLWRDSSVMSILSTGHNGFRSATDFLTRTYKDENERVRTSKQVRAPPAAISYTSCMGGVDRADQLRANYTITRKSQKWWMQLLYFIIDVSRVNAFISYKVSSSTFDPEEPLEPHADFIMELAKQLIDGYSGGSTTRRQNTAAAPVPARHAAGHKCIRMPTKWPKQCTSETMTQSNYFVFQVFCVCLFIVSVTFHGVCFAVQPNIVILFADDLGYGDLPSYGHPTSDAPVLESLLKNGLRFTDFYAANPVCTPSRASLLTGRQPPRTGMYPGVLYPQSVGGLPLEEITIAELLKPLNYRTALVGKWHLGVGENNKYMPTNQGFDYYYGIPYTHDMCPCVTCFYPNDTCYYNCNTKVVSCPLFENTTIIQQPADFVTLADDLVIKAKQFIAESASSKQPFFLYYAFYHTHNPQFAGKQFRNSTVRGAFGDSLAEMDWSIGEVMAQLRDSGVEENTFVFFSSDNGPCLIFPFRAGSAGLLKCGKGTTYEGGQRVPGIAYWPGRIKPGVTREMASTLDLFPTIANITGATLPNVTLDGVDMSPILFGQGKGNRETFFYYPSFSQSFVGVYAVRYKQYKAHFLTQGNSNSGEKNHDEDCRPSAGMKPHAPPLLYDLYEDASEQFSLTSDASYHDVLSKIYDLKVKYEANMDWRASEIAKGFNASLEPCCNPGCEPFPACCQCSSLSHSKQKYLRFVPGS</sequence>
<feature type="region of interest" description="Disordered" evidence="8">
    <location>
        <begin position="1"/>
        <end position="163"/>
    </location>
</feature>
<reference evidence="11" key="1">
    <citation type="submission" date="2021-10" db="EMBL/GenBank/DDBJ databases">
        <title>Tropical sea cucumber genome reveals ecological adaptation and Cuvierian tubules defense mechanism.</title>
        <authorList>
            <person name="Chen T."/>
        </authorList>
    </citation>
    <scope>NUCLEOTIDE SEQUENCE</scope>
    <source>
        <strain evidence="11">Nanhai2018</strain>
        <tissue evidence="11">Muscle</tissue>
    </source>
</reference>
<dbReference type="Proteomes" id="UP001152320">
    <property type="component" value="Chromosome 3"/>
</dbReference>
<dbReference type="AlphaFoldDB" id="A0A9Q1CGS2"/>
<feature type="compositionally biased region" description="Polar residues" evidence="8">
    <location>
        <begin position="117"/>
        <end position="139"/>
    </location>
</feature>
<dbReference type="InterPro" id="IPR050738">
    <property type="entry name" value="Sulfatase"/>
</dbReference>
<evidence type="ECO:0000256" key="7">
    <source>
        <dbReference type="ARBA" id="ARBA00023180"/>
    </source>
</evidence>
<evidence type="ECO:0000256" key="8">
    <source>
        <dbReference type="SAM" id="MobiDB-lite"/>
    </source>
</evidence>
<evidence type="ECO:0000256" key="4">
    <source>
        <dbReference type="ARBA" id="ARBA00022729"/>
    </source>
</evidence>
<evidence type="ECO:0000259" key="9">
    <source>
        <dbReference type="Pfam" id="PF00884"/>
    </source>
</evidence>
<accession>A0A9Q1CGS2</accession>
<dbReference type="InterPro" id="IPR000917">
    <property type="entry name" value="Sulfatase_N"/>
</dbReference>
<evidence type="ECO:0000256" key="2">
    <source>
        <dbReference type="ARBA" id="ARBA00008779"/>
    </source>
</evidence>
<keyword evidence="3" id="KW-0479">Metal-binding</keyword>
<organism evidence="11 12">
    <name type="scientific">Holothuria leucospilota</name>
    <name type="common">Black long sea cucumber</name>
    <name type="synonym">Mertensiothuria leucospilota</name>
    <dbReference type="NCBI Taxonomy" id="206669"/>
    <lineage>
        <taxon>Eukaryota</taxon>
        <taxon>Metazoa</taxon>
        <taxon>Echinodermata</taxon>
        <taxon>Eleutherozoa</taxon>
        <taxon>Echinozoa</taxon>
        <taxon>Holothuroidea</taxon>
        <taxon>Aspidochirotacea</taxon>
        <taxon>Aspidochirotida</taxon>
        <taxon>Holothuriidae</taxon>
        <taxon>Holothuria</taxon>
    </lineage>
</organism>
<keyword evidence="12" id="KW-1185">Reference proteome</keyword>
<feature type="compositionally biased region" description="Basic and acidic residues" evidence="8">
    <location>
        <begin position="1"/>
        <end position="11"/>
    </location>
</feature>
<dbReference type="FunFam" id="3.40.720.10:FF:000023">
    <property type="entry name" value="Arylsulfatase A"/>
    <property type="match status" value="1"/>
</dbReference>
<comment type="cofactor">
    <cofactor evidence="1">
        <name>Ca(2+)</name>
        <dbReference type="ChEBI" id="CHEBI:29108"/>
    </cofactor>
</comment>
<keyword evidence="5" id="KW-0378">Hydrolase</keyword>
<keyword evidence="7" id="KW-0325">Glycoprotein</keyword>
<keyword evidence="4" id="KW-0732">Signal</keyword>
<proteinExistence type="inferred from homology"/>
<evidence type="ECO:0000259" key="10">
    <source>
        <dbReference type="Pfam" id="PF13843"/>
    </source>
</evidence>
<gene>
    <name evidence="11" type="ORF">HOLleu_07945</name>
</gene>
<evidence type="ECO:0000313" key="12">
    <source>
        <dbReference type="Proteomes" id="UP001152320"/>
    </source>
</evidence>
<feature type="compositionally biased region" description="Acidic residues" evidence="8">
    <location>
        <begin position="146"/>
        <end position="163"/>
    </location>
</feature>
<feature type="domain" description="Sulfatase N-terminal" evidence="9">
    <location>
        <begin position="687"/>
        <end position="1009"/>
    </location>
</feature>
<feature type="compositionally biased region" description="Acidic residues" evidence="8">
    <location>
        <begin position="85"/>
        <end position="109"/>
    </location>
</feature>
<evidence type="ECO:0000256" key="6">
    <source>
        <dbReference type="ARBA" id="ARBA00022837"/>
    </source>
</evidence>
<dbReference type="SUPFAM" id="SSF53649">
    <property type="entry name" value="Alkaline phosphatase-like"/>
    <property type="match status" value="1"/>
</dbReference>
<name>A0A9Q1CGS2_HOLLE</name>
<dbReference type="Pfam" id="PF13843">
    <property type="entry name" value="DDE_Tnp_1_7"/>
    <property type="match status" value="1"/>
</dbReference>
<dbReference type="PANTHER" id="PTHR42693:SF11">
    <property type="entry name" value="ARYLSULFATASE A"/>
    <property type="match status" value="1"/>
</dbReference>
<dbReference type="Pfam" id="PF00884">
    <property type="entry name" value="Sulfatase"/>
    <property type="match status" value="1"/>
</dbReference>
<dbReference type="Gene3D" id="3.40.720.10">
    <property type="entry name" value="Alkaline Phosphatase, subunit A"/>
    <property type="match status" value="1"/>
</dbReference>